<reference evidence="3" key="1">
    <citation type="submission" date="2017-01" db="EMBL/GenBank/DDBJ databases">
        <title>Comparative genomics of anhydrobiosis in the tardigrade Hypsibius dujardini.</title>
        <authorList>
            <person name="Yoshida Y."/>
            <person name="Koutsovoulos G."/>
            <person name="Laetsch D."/>
            <person name="Stevens L."/>
            <person name="Kumar S."/>
            <person name="Horikawa D."/>
            <person name="Ishino K."/>
            <person name="Komine S."/>
            <person name="Tomita M."/>
            <person name="Blaxter M."/>
            <person name="Arakawa K."/>
        </authorList>
    </citation>
    <scope>NUCLEOTIDE SEQUENCE [LARGE SCALE GENOMIC DNA]</scope>
    <source>
        <strain evidence="3">Z151</strain>
    </source>
</reference>
<protein>
    <recommendedName>
        <fullName evidence="4">SET domain-containing protein</fullName>
    </recommendedName>
</protein>
<dbReference type="Proteomes" id="UP000192578">
    <property type="component" value="Unassembled WGS sequence"/>
</dbReference>
<evidence type="ECO:0000313" key="2">
    <source>
        <dbReference type="EMBL" id="OWA51549.1"/>
    </source>
</evidence>
<dbReference type="EMBL" id="MTYJ01000231">
    <property type="protein sequence ID" value="OWA51549.1"/>
    <property type="molecule type" value="Genomic_DNA"/>
</dbReference>
<feature type="region of interest" description="Disordered" evidence="1">
    <location>
        <begin position="361"/>
        <end position="424"/>
    </location>
</feature>
<evidence type="ECO:0008006" key="4">
    <source>
        <dbReference type="Google" id="ProtNLM"/>
    </source>
</evidence>
<dbReference type="SUPFAM" id="SSF82199">
    <property type="entry name" value="SET domain"/>
    <property type="match status" value="1"/>
</dbReference>
<dbReference type="PANTHER" id="PTHR12197">
    <property type="entry name" value="HISTONE-LYSINE N-METHYLTRANSFERASE SMYD"/>
    <property type="match status" value="1"/>
</dbReference>
<accession>A0A9X6NL82</accession>
<evidence type="ECO:0000256" key="1">
    <source>
        <dbReference type="SAM" id="MobiDB-lite"/>
    </source>
</evidence>
<organism evidence="2 3">
    <name type="scientific">Hypsibius exemplaris</name>
    <name type="common">Freshwater tardigrade</name>
    <dbReference type="NCBI Taxonomy" id="2072580"/>
    <lineage>
        <taxon>Eukaryota</taxon>
        <taxon>Metazoa</taxon>
        <taxon>Ecdysozoa</taxon>
        <taxon>Tardigrada</taxon>
        <taxon>Eutardigrada</taxon>
        <taxon>Parachela</taxon>
        <taxon>Hypsibioidea</taxon>
        <taxon>Hypsibiidae</taxon>
        <taxon>Hypsibius</taxon>
    </lineage>
</organism>
<keyword evidence="3" id="KW-1185">Reference proteome</keyword>
<dbReference type="GO" id="GO:0005634">
    <property type="term" value="C:nucleus"/>
    <property type="evidence" value="ECO:0007669"/>
    <property type="project" value="TreeGrafter"/>
</dbReference>
<dbReference type="Gene3D" id="1.25.40.10">
    <property type="entry name" value="Tetratricopeptide repeat domain"/>
    <property type="match status" value="1"/>
</dbReference>
<dbReference type="InterPro" id="IPR046341">
    <property type="entry name" value="SET_dom_sf"/>
</dbReference>
<evidence type="ECO:0000313" key="3">
    <source>
        <dbReference type="Proteomes" id="UP000192578"/>
    </source>
</evidence>
<sequence>MELKHFFHLDVESGVSTKIIGSRVPAPTKPGAWNDFIQLFSLDDPEAWQPPDGPVIAPPSHIEAVIRRRKLWQQDENFKPVVGVAGRGAGGGLLNAKNSEFNLRKDFFKLNHPKNLHHSERLLTFPREHAAERLAGDEVEFMRGKDQGWFQLKKTFNPEVFECMADYIVPLENFEFYAALEVLLSCLHNSQLVMRVTSKEDLVEIWSRDFAKKLQEVISVRPSTFHTIVIPLILKSVRKNFAMHLIQKEWNRTSIFSCCFPAASIYARTVNRWILPLTEAFEDGLNGRLKKPTNRKVRLDLGYLFHQRRLAGRKSNRHIENDTNQKRISVGQYYNVVHRLNPGRRLSDHKKFLVPFGNSSVVKTRTSGSSQQQHKSSASSQRQHNKQSASSNRRQPSASQPHHNSIANQRGSLRSAAVKGNQSMISVRKPKFNLERLLKANNKKARLERVYWLQPMRAGRQQPPKVFAKLQNVNQTDDQRALSEMRDEFLNHYLPFAHRELFKEARLDPSLIYPQYESCTIRAMMGDEIAAEFSDAANKIRYGKAAVKELRKPYIERKNRVNAASNEIEQKLAGAIPETKIRSGQEDPLLGLKRNGNASRRSSYLHALDKENVPSDEEMSDEEAANAYSPKKAKVRQLVGNNSLDVLKHWSVLSLELANDNGPFISPKPDGKAATQISQAKIKSEVEILAGLIVPRPQNATNSFVTTAMSADTVKGGEVAPLTTREVMLDTDKDPMEDESLFLRLVIDSGHNYFYFDIGGDSDEEEEEPKPVEEMNESQDVIDAARRRRQSSLAVEGMNKWNFNYLDQGDLKKVAATFEHLKGAEQDAKQWEITERDSVIDEIFSDIHVEEVPFRIIPPEPIYPDTQKQKDNDNRDFLEREISRKALAQQQSGLSLGATLSVSGANSEEFIPSQEQFFSAVANEPLVDRGFGTSLLAANKDSGDEQEPVVPAFMAGSQIMVNSPWVWALDPMNSGHFCEHCFQPLKATGSEFFRTLSRRDRCVYLAMMLAAEGKTKEAVPAQPNTERTWDQLISHWEVFQQRPDFVLGVQQLQGRIQTLLGEELFEQEKDRFSCDAVGTALARFAINSFTITDKTACEVGCGIYLSGSVFDHSCCPNAARFFTGKELHVYALDAIKDFEETDEHRKRDLKRCYCFDCHCNTCTHSVEEGSPSTRLSDSEEQVMEQAIADLNKASKSSDKEKFKSALELANTTIHAASRNLPPANRRQMTGLHEHIAEALQMTGDYNAATLHFARVLHFYTLTYPEGSIEIFTITLKWLSCAALADQQNRTETYSIASSKSRTEMTSFHIAAVELLNRESKRFLGVQFVPLRLVRFFTGKRRANNLADRFADIFAATKLRDLFVILNASLHRAT</sequence>
<dbReference type="OrthoDB" id="5945798at2759"/>
<gene>
    <name evidence="2" type="ORF">BV898_16028</name>
</gene>
<dbReference type="Gene3D" id="2.170.270.10">
    <property type="entry name" value="SET domain"/>
    <property type="match status" value="1"/>
</dbReference>
<proteinExistence type="predicted"/>
<feature type="compositionally biased region" description="Low complexity" evidence="1">
    <location>
        <begin position="367"/>
        <end position="382"/>
    </location>
</feature>
<dbReference type="InterPro" id="IPR050869">
    <property type="entry name" value="H3K4_H4K5_MeTrfase"/>
</dbReference>
<name>A0A9X6NL82_HYPEX</name>
<dbReference type="PANTHER" id="PTHR12197:SF251">
    <property type="entry name" value="EG:BACR7C10.4 PROTEIN"/>
    <property type="match status" value="1"/>
</dbReference>
<dbReference type="InterPro" id="IPR011990">
    <property type="entry name" value="TPR-like_helical_dom_sf"/>
</dbReference>
<comment type="caution">
    <text evidence="2">The sequence shown here is derived from an EMBL/GenBank/DDBJ whole genome shotgun (WGS) entry which is preliminary data.</text>
</comment>
<feature type="compositionally biased region" description="Polar residues" evidence="1">
    <location>
        <begin position="386"/>
        <end position="412"/>
    </location>
</feature>